<protein>
    <submittedName>
        <fullName evidence="9">Barrel-sandwich domain of CusB or HlyD membrane-fusion</fullName>
    </submittedName>
</protein>
<evidence type="ECO:0000256" key="4">
    <source>
        <dbReference type="ARBA" id="ARBA00022989"/>
    </source>
</evidence>
<evidence type="ECO:0000256" key="6">
    <source>
        <dbReference type="SAM" id="Phobius"/>
    </source>
</evidence>
<dbReference type="Pfam" id="PF25990">
    <property type="entry name" value="Beta-barrel_YknX"/>
    <property type="match status" value="1"/>
</dbReference>
<name>A0A1N7NUA7_9BACL</name>
<comment type="subcellular location">
    <subcellularLocation>
        <location evidence="1">Membrane</location>
        <topology evidence="1">Single-pass membrane protein</topology>
    </subcellularLocation>
</comment>
<evidence type="ECO:0000256" key="3">
    <source>
        <dbReference type="ARBA" id="ARBA00022692"/>
    </source>
</evidence>
<dbReference type="PANTHER" id="PTHR30386:SF26">
    <property type="entry name" value="TRANSPORT PROTEIN COMB"/>
    <property type="match status" value="1"/>
</dbReference>
<evidence type="ECO:0000259" key="7">
    <source>
        <dbReference type="Pfam" id="PF25990"/>
    </source>
</evidence>
<evidence type="ECO:0000313" key="9">
    <source>
        <dbReference type="EMBL" id="SIT01868.1"/>
    </source>
</evidence>
<dbReference type="GO" id="GO:0055085">
    <property type="term" value="P:transmembrane transport"/>
    <property type="evidence" value="ECO:0007669"/>
    <property type="project" value="InterPro"/>
</dbReference>
<dbReference type="EMBL" id="FTOD01000010">
    <property type="protein sequence ID" value="SIT01868.1"/>
    <property type="molecule type" value="Genomic_DNA"/>
</dbReference>
<gene>
    <name evidence="9" type="ORF">SAMN05421790_11049</name>
</gene>
<dbReference type="Gene3D" id="2.40.30.170">
    <property type="match status" value="1"/>
</dbReference>
<dbReference type="InterPro" id="IPR058635">
    <property type="entry name" value="BSH_YhbJ"/>
</dbReference>
<sequence>MKTSRLILLNIVLALVIVAAGIGGYYYYYQQANYVKTDDARVEGELVPLVSEMPGRVKSWKGEEGASFKKGDVIGKIETAEGQSLEVKAPADGTIIQNKVQKGQPVTPGQPMGSLVDLDELYIVANIEETDYKDVKEGADVKITVDAAPDSTIEGKVKQRGLATASTFSLMPQQNASGDYTKVVQRIPVKISMDSYPDNLVPGMNATIQISK</sequence>
<dbReference type="Pfam" id="PF25997">
    <property type="entry name" value="BSH_YhbJ"/>
    <property type="match status" value="1"/>
</dbReference>
<feature type="transmembrane region" description="Helical" evidence="6">
    <location>
        <begin position="7"/>
        <end position="28"/>
    </location>
</feature>
<feature type="domain" description="YknX-like beta-barrel" evidence="7">
    <location>
        <begin position="123"/>
        <end position="210"/>
    </location>
</feature>
<evidence type="ECO:0000313" key="10">
    <source>
        <dbReference type="Proteomes" id="UP000186795"/>
    </source>
</evidence>
<dbReference type="SUPFAM" id="SSF51230">
    <property type="entry name" value="Single hybrid motif"/>
    <property type="match status" value="1"/>
</dbReference>
<keyword evidence="5 6" id="KW-0472">Membrane</keyword>
<reference evidence="10" key="1">
    <citation type="submission" date="2017-01" db="EMBL/GenBank/DDBJ databases">
        <authorList>
            <person name="Varghese N."/>
            <person name="Submissions S."/>
        </authorList>
    </citation>
    <scope>NUCLEOTIDE SEQUENCE [LARGE SCALE GENOMIC DNA]</scope>
    <source>
        <strain evidence="10">DSM 45196</strain>
    </source>
</reference>
<keyword evidence="10" id="KW-1185">Reference proteome</keyword>
<dbReference type="RefSeq" id="WP_076525834.1">
    <property type="nucleotide sequence ID" value="NZ_CP048103.1"/>
</dbReference>
<proteinExistence type="inferred from homology"/>
<dbReference type="InterPro" id="IPR058636">
    <property type="entry name" value="Beta-barrel_YknX"/>
</dbReference>
<dbReference type="Proteomes" id="UP000186795">
    <property type="component" value="Unassembled WGS sequence"/>
</dbReference>
<dbReference type="Gene3D" id="2.40.50.100">
    <property type="match status" value="1"/>
</dbReference>
<dbReference type="AlphaFoldDB" id="A0A1N7NUA7"/>
<dbReference type="CDD" id="cd06850">
    <property type="entry name" value="biotinyl_domain"/>
    <property type="match status" value="1"/>
</dbReference>
<dbReference type="OrthoDB" id="9811754at2"/>
<dbReference type="GO" id="GO:0016020">
    <property type="term" value="C:membrane"/>
    <property type="evidence" value="ECO:0007669"/>
    <property type="project" value="UniProtKB-SubCell"/>
</dbReference>
<evidence type="ECO:0000256" key="5">
    <source>
        <dbReference type="ARBA" id="ARBA00023136"/>
    </source>
</evidence>
<comment type="similarity">
    <text evidence="2">Belongs to the membrane fusion protein (MFP) (TC 8.A.1) family.</text>
</comment>
<accession>A0A1N7NUA7</accession>
<feature type="domain" description="YhbJ barrel-sandwich hybrid" evidence="8">
    <location>
        <begin position="46"/>
        <end position="117"/>
    </location>
</feature>
<keyword evidence="3 6" id="KW-0812">Transmembrane</keyword>
<dbReference type="InterPro" id="IPR011053">
    <property type="entry name" value="Single_hybrid_motif"/>
</dbReference>
<evidence type="ECO:0000256" key="2">
    <source>
        <dbReference type="ARBA" id="ARBA00009477"/>
    </source>
</evidence>
<dbReference type="InterPro" id="IPR050739">
    <property type="entry name" value="MFP"/>
</dbReference>
<dbReference type="PANTHER" id="PTHR30386">
    <property type="entry name" value="MEMBRANE FUSION SUBUNIT OF EMRAB-TOLC MULTIDRUG EFFLUX PUMP"/>
    <property type="match status" value="1"/>
</dbReference>
<keyword evidence="4 6" id="KW-1133">Transmembrane helix</keyword>
<evidence type="ECO:0000256" key="1">
    <source>
        <dbReference type="ARBA" id="ARBA00004167"/>
    </source>
</evidence>
<organism evidence="9 10">
    <name type="scientific">Kroppenstedtia eburnea</name>
    <dbReference type="NCBI Taxonomy" id="714067"/>
    <lineage>
        <taxon>Bacteria</taxon>
        <taxon>Bacillati</taxon>
        <taxon>Bacillota</taxon>
        <taxon>Bacilli</taxon>
        <taxon>Bacillales</taxon>
        <taxon>Thermoactinomycetaceae</taxon>
        <taxon>Kroppenstedtia</taxon>
    </lineage>
</organism>
<evidence type="ECO:0000259" key="8">
    <source>
        <dbReference type="Pfam" id="PF25997"/>
    </source>
</evidence>